<keyword evidence="11" id="KW-1185">Reference proteome</keyword>
<evidence type="ECO:0000313" key="12">
    <source>
        <dbReference type="RefSeq" id="XP_027098893.2"/>
    </source>
</evidence>
<dbReference type="Pfam" id="PF10551">
    <property type="entry name" value="MULE"/>
    <property type="match status" value="1"/>
</dbReference>
<dbReference type="GO" id="GO:0003677">
    <property type="term" value="F:DNA binding"/>
    <property type="evidence" value="ECO:0007669"/>
    <property type="project" value="UniProtKB-KW"/>
</dbReference>
<evidence type="ECO:0000256" key="5">
    <source>
        <dbReference type="ARBA" id="ARBA00023125"/>
    </source>
</evidence>
<dbReference type="GO" id="GO:0008270">
    <property type="term" value="F:zinc ion binding"/>
    <property type="evidence" value="ECO:0007669"/>
    <property type="project" value="UniProtKB-KW"/>
</dbReference>
<evidence type="ECO:0000256" key="6">
    <source>
        <dbReference type="ARBA" id="ARBA00023172"/>
    </source>
</evidence>
<protein>
    <recommendedName>
        <fullName evidence="13">SWIM-type domain-containing protein</fullName>
    </recommendedName>
</protein>
<accession>A0A6P6V7N0</accession>
<keyword evidence="3 7" id="KW-0863">Zinc-finger</keyword>
<evidence type="ECO:0000256" key="3">
    <source>
        <dbReference type="ARBA" id="ARBA00022771"/>
    </source>
</evidence>
<dbReference type="GO" id="GO:0004803">
    <property type="term" value="F:transposase activity"/>
    <property type="evidence" value="ECO:0007669"/>
    <property type="project" value="InterPro"/>
</dbReference>
<dbReference type="InterPro" id="IPR018289">
    <property type="entry name" value="MULE_transposase_dom"/>
</dbReference>
<dbReference type="InterPro" id="IPR001207">
    <property type="entry name" value="Transposase_mutator"/>
</dbReference>
<evidence type="ECO:0000259" key="9">
    <source>
        <dbReference type="PROSITE" id="PS50158"/>
    </source>
</evidence>
<feature type="region of interest" description="Disordered" evidence="8">
    <location>
        <begin position="465"/>
        <end position="500"/>
    </location>
</feature>
<dbReference type="PANTHER" id="PTHR31973">
    <property type="entry name" value="POLYPROTEIN, PUTATIVE-RELATED"/>
    <property type="match status" value="1"/>
</dbReference>
<feature type="compositionally biased region" description="Polar residues" evidence="8">
    <location>
        <begin position="597"/>
        <end position="617"/>
    </location>
</feature>
<evidence type="ECO:0000256" key="2">
    <source>
        <dbReference type="ARBA" id="ARBA00022723"/>
    </source>
</evidence>
<gene>
    <name evidence="12" type="primary">LOC113718172</name>
</gene>
<evidence type="ECO:0000256" key="7">
    <source>
        <dbReference type="PROSITE-ProRule" id="PRU00047"/>
    </source>
</evidence>
<evidence type="ECO:0000313" key="11">
    <source>
        <dbReference type="Proteomes" id="UP001652660"/>
    </source>
</evidence>
<dbReference type="PANTHER" id="PTHR31973:SF187">
    <property type="entry name" value="MUTATOR TRANSPOSASE MUDRA PROTEIN"/>
    <property type="match status" value="1"/>
</dbReference>
<organism evidence="11 12">
    <name type="scientific">Coffea arabica</name>
    <name type="common">Arabian coffee</name>
    <dbReference type="NCBI Taxonomy" id="13443"/>
    <lineage>
        <taxon>Eukaryota</taxon>
        <taxon>Viridiplantae</taxon>
        <taxon>Streptophyta</taxon>
        <taxon>Embryophyta</taxon>
        <taxon>Tracheophyta</taxon>
        <taxon>Spermatophyta</taxon>
        <taxon>Magnoliopsida</taxon>
        <taxon>eudicotyledons</taxon>
        <taxon>Gunneridae</taxon>
        <taxon>Pentapetalae</taxon>
        <taxon>asterids</taxon>
        <taxon>lamiids</taxon>
        <taxon>Gentianales</taxon>
        <taxon>Rubiaceae</taxon>
        <taxon>Ixoroideae</taxon>
        <taxon>Gardenieae complex</taxon>
        <taxon>Bertiereae - Coffeeae clade</taxon>
        <taxon>Coffeeae</taxon>
        <taxon>Coffea</taxon>
    </lineage>
</organism>
<dbReference type="InterPro" id="IPR006564">
    <property type="entry name" value="Znf_PMZ"/>
</dbReference>
<dbReference type="PROSITE" id="PS01007">
    <property type="entry name" value="TRANSPOSASE_MUTATOR"/>
    <property type="match status" value="1"/>
</dbReference>
<dbReference type="RefSeq" id="XP_027098893.2">
    <property type="nucleotide sequence ID" value="XM_027243092.2"/>
</dbReference>
<dbReference type="GeneID" id="113718172"/>
<feature type="region of interest" description="Disordered" evidence="8">
    <location>
        <begin position="564"/>
        <end position="617"/>
    </location>
</feature>
<dbReference type="GO" id="GO:0006313">
    <property type="term" value="P:DNA transposition"/>
    <property type="evidence" value="ECO:0007669"/>
    <property type="project" value="InterPro"/>
</dbReference>
<feature type="compositionally biased region" description="Basic residues" evidence="8">
    <location>
        <begin position="576"/>
        <end position="586"/>
    </location>
</feature>
<reference evidence="11" key="1">
    <citation type="journal article" date="2025" name="Foods">
        <title>Unveiling the Microbial Signatures of Arabica Coffee Cherries: Insights into Ripeness Specific Diversity, Functional Traits, and Implications for Quality and Safety.</title>
        <authorList>
            <consortium name="RefSeq"/>
            <person name="Tenea G.N."/>
            <person name="Cifuentes V."/>
            <person name="Reyes P."/>
            <person name="Cevallos-Vallejos M."/>
        </authorList>
    </citation>
    <scope>NUCLEOTIDE SEQUENCE [LARGE SCALE GENOMIC DNA]</scope>
</reference>
<evidence type="ECO:0000256" key="8">
    <source>
        <dbReference type="SAM" id="MobiDB-lite"/>
    </source>
</evidence>
<keyword evidence="6" id="KW-0233">DNA recombination</keyword>
<dbReference type="InterPro" id="IPR007527">
    <property type="entry name" value="Znf_SWIM"/>
</dbReference>
<dbReference type="PROSITE" id="PS50158">
    <property type="entry name" value="ZF_CCHC"/>
    <property type="match status" value="1"/>
</dbReference>
<dbReference type="Proteomes" id="UP001652660">
    <property type="component" value="Chromosome 11e"/>
</dbReference>
<evidence type="ECO:0000256" key="4">
    <source>
        <dbReference type="ARBA" id="ARBA00022833"/>
    </source>
</evidence>
<evidence type="ECO:0008006" key="13">
    <source>
        <dbReference type="Google" id="ProtNLM"/>
    </source>
</evidence>
<feature type="domain" description="CCHC-type" evidence="9">
    <location>
        <begin position="511"/>
        <end position="526"/>
    </location>
</feature>
<dbReference type="AlphaFoldDB" id="A0A6P6V7N0"/>
<feature type="compositionally biased region" description="Basic and acidic residues" evidence="8">
    <location>
        <begin position="488"/>
        <end position="500"/>
    </location>
</feature>
<reference evidence="12" key="2">
    <citation type="submission" date="2025-08" db="UniProtKB">
        <authorList>
            <consortium name="RefSeq"/>
        </authorList>
    </citation>
    <scope>IDENTIFICATION</scope>
    <source>
        <tissue evidence="12">Leaves</tissue>
    </source>
</reference>
<feature type="domain" description="SWIM-type" evidence="10">
    <location>
        <begin position="397"/>
        <end position="429"/>
    </location>
</feature>
<evidence type="ECO:0000259" key="10">
    <source>
        <dbReference type="PROSITE" id="PS50966"/>
    </source>
</evidence>
<evidence type="ECO:0000256" key="1">
    <source>
        <dbReference type="ARBA" id="ARBA00022578"/>
    </source>
</evidence>
<dbReference type="OrthoDB" id="687700at2759"/>
<dbReference type="SMART" id="SM00575">
    <property type="entry name" value="ZnF_PMZ"/>
    <property type="match status" value="1"/>
</dbReference>
<dbReference type="InterPro" id="IPR001878">
    <property type="entry name" value="Znf_CCHC"/>
</dbReference>
<keyword evidence="4" id="KW-0862">Zinc</keyword>
<keyword evidence="2" id="KW-0479">Metal-binding</keyword>
<proteinExistence type="predicted"/>
<keyword evidence="1" id="KW-0815">Transposition</keyword>
<sequence length="670" mass="76061">MKGDDRLEVRTFQQKHKCGFSYHNKSVKSGWIGKKYVNTFRKNPKLDNASLKNLVMKENKCYLSRHQGYRARKIGRELAQGSDVDQYNKLPKYINEILRSNPSSAVVMKVAEDYCDSVTKQGKFQRLYMCFAGVKKGFLDTCRPVFGLDGTFLKGAAGGVLLTAVGVDPNNDLYPIAYAATEGETKDSWIWLLNLLKEDLKIENDYEWTIMSDKQKGIIQACDSVFPWADHRFCVKHMDSNMVAAGFKGTAMRQALWKAARATTHAQFIRRMEAIAELDVDAIKWLEDKNPAEWSRSHFRTFPKCDMLLNNICESFNSKILDAREGSIVVMMKALRHVVMQRMQENRDIARKKWSKFGFCPKIRKRMKVNIDKATYCVPYKSNDVSFEVACPYGEKWAVNIEDRTCSCRKWDLTGIPCAHAISALWIAIKDPMQYIDDCYSVETYHKCYNPCILPVNGGHEWEDVDVQPPLPPTYGRAPGRPKKQRRKSVDEIQQTKEQGKKMKRFGQICKCSFCGKQGHNTRTCKLREEAGVAASQMSEQGQETQANQEDMSLSQLDDMRVDNSVSQVRGNTSNAKKRRTKTSRKSRNDTKRNAKQIDSSQNNPATGDDNIISSAPTAQPNLHEAFGIPKNFVVHSSQPVGQGGTGIPFRIRDVQIHLGMTKEKPTSTS</sequence>
<dbReference type="PROSITE" id="PS50966">
    <property type="entry name" value="ZF_SWIM"/>
    <property type="match status" value="1"/>
</dbReference>
<keyword evidence="5" id="KW-0238">DNA-binding</keyword>
<dbReference type="Pfam" id="PF04434">
    <property type="entry name" value="SWIM"/>
    <property type="match status" value="1"/>
</dbReference>
<name>A0A6P6V7N0_COFAR</name>